<sequence>MSELTPVPTPGSITPTRTTFLYTPPPSSSPEGDSSASQPTPIKFTPKTVESESPRSDSGSEDTTPIQCVILETGDGGRFTVPLDLIEQSDTLMAMLHGSPAFREQKEIFSVSPSPHSSPSNHGKPGPSAKQ</sequence>
<gene>
    <name evidence="2" type="ORF">BLNAU_6273</name>
</gene>
<feature type="compositionally biased region" description="Polar residues" evidence="1">
    <location>
        <begin position="11"/>
        <end position="21"/>
    </location>
</feature>
<dbReference type="EMBL" id="JARBJD010000035">
    <property type="protein sequence ID" value="KAK2958770.1"/>
    <property type="molecule type" value="Genomic_DNA"/>
</dbReference>
<dbReference type="Proteomes" id="UP001281761">
    <property type="component" value="Unassembled WGS sequence"/>
</dbReference>
<reference evidence="2 3" key="1">
    <citation type="journal article" date="2022" name="bioRxiv">
        <title>Genomics of Preaxostyla Flagellates Illuminates Evolutionary Transitions and the Path Towards Mitochondrial Loss.</title>
        <authorList>
            <person name="Novak L.V.F."/>
            <person name="Treitli S.C."/>
            <person name="Pyrih J."/>
            <person name="Halakuc P."/>
            <person name="Pipaliya S.V."/>
            <person name="Vacek V."/>
            <person name="Brzon O."/>
            <person name="Soukal P."/>
            <person name="Eme L."/>
            <person name="Dacks J.B."/>
            <person name="Karnkowska A."/>
            <person name="Elias M."/>
            <person name="Hampl V."/>
        </authorList>
    </citation>
    <scope>NUCLEOTIDE SEQUENCE [LARGE SCALE GENOMIC DNA]</scope>
    <source>
        <strain evidence="2">NAU3</strain>
        <tissue evidence="2">Gut</tissue>
    </source>
</reference>
<organism evidence="2 3">
    <name type="scientific">Blattamonas nauphoetae</name>
    <dbReference type="NCBI Taxonomy" id="2049346"/>
    <lineage>
        <taxon>Eukaryota</taxon>
        <taxon>Metamonada</taxon>
        <taxon>Preaxostyla</taxon>
        <taxon>Oxymonadida</taxon>
        <taxon>Blattamonas</taxon>
    </lineage>
</organism>
<accession>A0ABQ9Y4U5</accession>
<evidence type="ECO:0000256" key="1">
    <source>
        <dbReference type="SAM" id="MobiDB-lite"/>
    </source>
</evidence>
<feature type="compositionally biased region" description="Low complexity" evidence="1">
    <location>
        <begin position="110"/>
        <end position="131"/>
    </location>
</feature>
<feature type="region of interest" description="Disordered" evidence="1">
    <location>
        <begin position="1"/>
        <end position="65"/>
    </location>
</feature>
<proteinExistence type="predicted"/>
<protein>
    <submittedName>
        <fullName evidence="2">Uncharacterized protein</fullName>
    </submittedName>
</protein>
<feature type="region of interest" description="Disordered" evidence="1">
    <location>
        <begin position="104"/>
        <end position="131"/>
    </location>
</feature>
<comment type="caution">
    <text evidence="2">The sequence shown here is derived from an EMBL/GenBank/DDBJ whole genome shotgun (WGS) entry which is preliminary data.</text>
</comment>
<evidence type="ECO:0000313" key="3">
    <source>
        <dbReference type="Proteomes" id="UP001281761"/>
    </source>
</evidence>
<feature type="compositionally biased region" description="Low complexity" evidence="1">
    <location>
        <begin position="29"/>
        <end position="39"/>
    </location>
</feature>
<keyword evidence="3" id="KW-1185">Reference proteome</keyword>
<name>A0ABQ9Y4U5_9EUKA</name>
<evidence type="ECO:0000313" key="2">
    <source>
        <dbReference type="EMBL" id="KAK2958770.1"/>
    </source>
</evidence>